<evidence type="ECO:0008006" key="5">
    <source>
        <dbReference type="Google" id="ProtNLM"/>
    </source>
</evidence>
<dbReference type="OrthoDB" id="1751350at2759"/>
<proteinExistence type="predicted"/>
<comment type="caution">
    <text evidence="3">The sequence shown here is derived from an EMBL/GenBank/DDBJ whole genome shotgun (WGS) entry which is preliminary data.</text>
</comment>
<feature type="domain" description="RNase H type-1" evidence="1">
    <location>
        <begin position="398"/>
        <end position="459"/>
    </location>
</feature>
<reference evidence="3" key="1">
    <citation type="submission" date="2020-09" db="EMBL/GenBank/DDBJ databases">
        <title>Genome-Enabled Discovery of Anthraquinone Biosynthesis in Senna tora.</title>
        <authorList>
            <person name="Kang S.-H."/>
            <person name="Pandey R.P."/>
            <person name="Lee C.-M."/>
            <person name="Sim J.-S."/>
            <person name="Jeong J.-T."/>
            <person name="Choi B.-S."/>
            <person name="Jung M."/>
            <person name="Ginzburg D."/>
            <person name="Zhao K."/>
            <person name="Won S.Y."/>
            <person name="Oh T.-J."/>
            <person name="Yu Y."/>
            <person name="Kim N.-H."/>
            <person name="Lee O.R."/>
            <person name="Lee T.-H."/>
            <person name="Bashyal P."/>
            <person name="Kim T.-S."/>
            <person name="Lee W.-H."/>
            <person name="Kawkins C."/>
            <person name="Kim C.-K."/>
            <person name="Kim J.S."/>
            <person name="Ahn B.O."/>
            <person name="Rhee S.Y."/>
            <person name="Sohng J.K."/>
        </authorList>
    </citation>
    <scope>NUCLEOTIDE SEQUENCE</scope>
    <source>
        <tissue evidence="3">Leaf</tissue>
    </source>
</reference>
<accession>A0A834WL94</accession>
<dbReference type="Pfam" id="PF13456">
    <property type="entry name" value="RVT_3"/>
    <property type="match status" value="1"/>
</dbReference>
<dbReference type="InterPro" id="IPR026960">
    <property type="entry name" value="RVT-Znf"/>
</dbReference>
<name>A0A834WL94_9FABA</name>
<sequence length="526" mass="57983">MNENQSKEKVKILTEKEKTAKSAGKRRVDAAARKCDFRLFFADFSSKHKLQEGGFSSLASPLLWPVFSSTAGKEVLIKSVIQAIPSYAMAVSLQEGKALILRHLQKVVGNGQSISILNDNLLPNGERLWVFPGINSDMKVGDLISLTPFKRWNVEKIRSLFPRHIADLICSITIHPSRQDDQIVWPHTKSGDYTVKTGYNKAAKDRNVEPASSSSLSSSEGLWKAIWSAKVAPKVKSFLWKLCNNALPTAVNVHKRLICTPCSCFICGSPLETDVHLFLDCSWVKPIWFGSILQWNGPLLSAGSMASWLDSKISLIQSKAGAHSPVESFLFYLLWSIWNGRNKFLFEGVPLNPSDVLHIAATNAEEFVSISSAPSPQQASSTVGVAWTAPGLNELKINFDAATKLDSQLGASVVILRDHEGTMLTGATRLFSCHCPIQAEAEAFKDAVSLALSLGLPQIDPQLSDIRSSFASSFKLQWIRREANKSGDLVAKLALRKDLPVIWSWSPPVRVRAALLEDKLQGRHRS</sequence>
<dbReference type="Proteomes" id="UP000634136">
    <property type="component" value="Unassembled WGS sequence"/>
</dbReference>
<dbReference type="GO" id="GO:0003676">
    <property type="term" value="F:nucleic acid binding"/>
    <property type="evidence" value="ECO:0007669"/>
    <property type="project" value="InterPro"/>
</dbReference>
<dbReference type="AlphaFoldDB" id="A0A834WL94"/>
<dbReference type="CDD" id="cd06222">
    <property type="entry name" value="RNase_H_like"/>
    <property type="match status" value="1"/>
</dbReference>
<feature type="domain" description="Reverse transcriptase zinc-binding" evidence="2">
    <location>
        <begin position="193"/>
        <end position="288"/>
    </location>
</feature>
<gene>
    <name evidence="3" type="ORF">G2W53_023147</name>
</gene>
<evidence type="ECO:0000259" key="2">
    <source>
        <dbReference type="Pfam" id="PF13966"/>
    </source>
</evidence>
<dbReference type="InterPro" id="IPR002156">
    <property type="entry name" value="RNaseH_domain"/>
</dbReference>
<dbReference type="PANTHER" id="PTHR47074:SF11">
    <property type="entry name" value="REVERSE TRANSCRIPTASE-LIKE PROTEIN"/>
    <property type="match status" value="1"/>
</dbReference>
<dbReference type="GO" id="GO:0004523">
    <property type="term" value="F:RNA-DNA hybrid ribonuclease activity"/>
    <property type="evidence" value="ECO:0007669"/>
    <property type="project" value="InterPro"/>
</dbReference>
<protein>
    <recommendedName>
        <fullName evidence="5">Reverse transcriptase zinc-binding domain-containing protein</fullName>
    </recommendedName>
</protein>
<dbReference type="InterPro" id="IPR044730">
    <property type="entry name" value="RNase_H-like_dom_plant"/>
</dbReference>
<organism evidence="3 4">
    <name type="scientific">Senna tora</name>
    <dbReference type="NCBI Taxonomy" id="362788"/>
    <lineage>
        <taxon>Eukaryota</taxon>
        <taxon>Viridiplantae</taxon>
        <taxon>Streptophyta</taxon>
        <taxon>Embryophyta</taxon>
        <taxon>Tracheophyta</taxon>
        <taxon>Spermatophyta</taxon>
        <taxon>Magnoliopsida</taxon>
        <taxon>eudicotyledons</taxon>
        <taxon>Gunneridae</taxon>
        <taxon>Pentapetalae</taxon>
        <taxon>rosids</taxon>
        <taxon>fabids</taxon>
        <taxon>Fabales</taxon>
        <taxon>Fabaceae</taxon>
        <taxon>Caesalpinioideae</taxon>
        <taxon>Cassia clade</taxon>
        <taxon>Senna</taxon>
    </lineage>
</organism>
<keyword evidence="4" id="KW-1185">Reference proteome</keyword>
<dbReference type="EMBL" id="JAAIUW010000007">
    <property type="protein sequence ID" value="KAF7825003.1"/>
    <property type="molecule type" value="Genomic_DNA"/>
</dbReference>
<dbReference type="PANTHER" id="PTHR47074">
    <property type="entry name" value="BNAC02G40300D PROTEIN"/>
    <property type="match status" value="1"/>
</dbReference>
<evidence type="ECO:0000313" key="4">
    <source>
        <dbReference type="Proteomes" id="UP000634136"/>
    </source>
</evidence>
<evidence type="ECO:0000259" key="1">
    <source>
        <dbReference type="Pfam" id="PF13456"/>
    </source>
</evidence>
<dbReference type="InterPro" id="IPR052929">
    <property type="entry name" value="RNase_H-like_EbsB-rel"/>
</dbReference>
<dbReference type="Pfam" id="PF13966">
    <property type="entry name" value="zf-RVT"/>
    <property type="match status" value="1"/>
</dbReference>
<evidence type="ECO:0000313" key="3">
    <source>
        <dbReference type="EMBL" id="KAF7825003.1"/>
    </source>
</evidence>